<sequence>TLDSIADMIKAGFVKKIIVMAGAGISTSAGIPDFRSPGTGLYANLREYKLPYPEAIFTIDYFRKNPKPFYVLAKELYPGQFVPTLSHFFVSMLAKKGLLLRHYTQNIDCLERAAGVDSDLIVEAHGSFHESHCISDQCRKEYAQDWVKEQILNDKIPRCGVCKSLVKPDITFFGEGLPSRFFELLEEDFDACDLLIVMGTSLQVQPFASLTSKVRDSVPRLLINRERVGEAKIRSLGFDFDGRFGRKALHRDALVLGDCDEACLRFSDSLGWTDELVKL</sequence>
<dbReference type="InterPro" id="IPR026590">
    <property type="entry name" value="Ssirtuin_cat_dom"/>
</dbReference>
<dbReference type="InterPro" id="IPR050134">
    <property type="entry name" value="NAD-dep_sirtuin_deacylases"/>
</dbReference>
<dbReference type="PANTHER" id="PTHR11085:SF6">
    <property type="entry name" value="NAD-DEPENDENT PROTEIN DEACETYLASE SIRTUIN-2"/>
    <property type="match status" value="1"/>
</dbReference>
<dbReference type="PANTHER" id="PTHR11085">
    <property type="entry name" value="NAD-DEPENDENT PROTEIN DEACYLASE SIRTUIN-5, MITOCHONDRIAL-RELATED"/>
    <property type="match status" value="1"/>
</dbReference>
<dbReference type="EC" id="2.3.1.286" evidence="3"/>
<dbReference type="Pfam" id="PF02146">
    <property type="entry name" value="SIR2"/>
    <property type="match status" value="1"/>
</dbReference>
<evidence type="ECO:0000256" key="10">
    <source>
        <dbReference type="PIRSR" id="PIRSR037938-2"/>
    </source>
</evidence>
<gene>
    <name evidence="14" type="ORF">COEREDRAFT_19191</name>
</gene>
<dbReference type="InterPro" id="IPR026591">
    <property type="entry name" value="Sirtuin_cat_small_dom_sf"/>
</dbReference>
<feature type="active site" description="Proton acceptor" evidence="9 12">
    <location>
        <position position="125"/>
    </location>
</feature>
<evidence type="ECO:0000256" key="11">
    <source>
        <dbReference type="PIRSR" id="PIRSR037938-3"/>
    </source>
</evidence>
<evidence type="ECO:0000256" key="3">
    <source>
        <dbReference type="ARBA" id="ARBA00012928"/>
    </source>
</evidence>
<evidence type="ECO:0000256" key="2">
    <source>
        <dbReference type="ARBA" id="ARBA00006924"/>
    </source>
</evidence>
<evidence type="ECO:0000256" key="8">
    <source>
        <dbReference type="ARBA" id="ARBA00023242"/>
    </source>
</evidence>
<comment type="similarity">
    <text evidence="2">Belongs to the sirtuin family. Class I subfamily.</text>
</comment>
<dbReference type="InterPro" id="IPR003000">
    <property type="entry name" value="Sirtuin"/>
</dbReference>
<keyword evidence="7 10" id="KW-0520">NAD</keyword>
<feature type="binding site" evidence="10">
    <location>
        <position position="259"/>
    </location>
    <ligand>
        <name>NAD(+)</name>
        <dbReference type="ChEBI" id="CHEBI:57540"/>
    </ligand>
</feature>
<evidence type="ECO:0000256" key="5">
    <source>
        <dbReference type="ARBA" id="ARBA00022723"/>
    </source>
</evidence>
<feature type="binding site" evidence="10">
    <location>
        <begin position="105"/>
        <end position="108"/>
    </location>
    <ligand>
        <name>NAD(+)</name>
        <dbReference type="ChEBI" id="CHEBI:57540"/>
    </ligand>
</feature>
<evidence type="ECO:0000256" key="7">
    <source>
        <dbReference type="ARBA" id="ARBA00023027"/>
    </source>
</evidence>
<feature type="binding site" evidence="11 12">
    <location>
        <position position="159"/>
    </location>
    <ligand>
        <name>Zn(2+)</name>
        <dbReference type="ChEBI" id="CHEBI:29105"/>
    </ligand>
</feature>
<feature type="binding site" evidence="10">
    <location>
        <begin position="200"/>
        <end position="201"/>
    </location>
    <ligand>
        <name>NAD(+)</name>
        <dbReference type="ChEBI" id="CHEBI:57540"/>
    </ligand>
</feature>
<feature type="domain" description="Deacetylase sirtuin-type" evidence="13">
    <location>
        <begin position="1"/>
        <end position="273"/>
    </location>
</feature>
<dbReference type="InterPro" id="IPR017328">
    <property type="entry name" value="Sirtuin_class_I"/>
</dbReference>
<keyword evidence="5 11" id="KW-0479">Metal-binding</keyword>
<feature type="binding site" evidence="10">
    <location>
        <begin position="224"/>
        <end position="226"/>
    </location>
    <ligand>
        <name>NAD(+)</name>
        <dbReference type="ChEBI" id="CHEBI:57540"/>
    </ligand>
</feature>
<dbReference type="GO" id="GO:0070403">
    <property type="term" value="F:NAD+ binding"/>
    <property type="evidence" value="ECO:0007669"/>
    <property type="project" value="InterPro"/>
</dbReference>
<feature type="binding site" evidence="11 12">
    <location>
        <position position="133"/>
    </location>
    <ligand>
        <name>Zn(2+)</name>
        <dbReference type="ChEBI" id="CHEBI:29105"/>
    </ligand>
</feature>
<evidence type="ECO:0000259" key="13">
    <source>
        <dbReference type="PROSITE" id="PS50305"/>
    </source>
</evidence>
<feature type="binding site" evidence="11 12">
    <location>
        <position position="162"/>
    </location>
    <ligand>
        <name>Zn(2+)</name>
        <dbReference type="ChEBI" id="CHEBI:29105"/>
    </ligand>
</feature>
<dbReference type="SUPFAM" id="SSF52467">
    <property type="entry name" value="DHS-like NAD/FAD-binding domain"/>
    <property type="match status" value="1"/>
</dbReference>
<evidence type="ECO:0000256" key="12">
    <source>
        <dbReference type="PROSITE-ProRule" id="PRU00236"/>
    </source>
</evidence>
<keyword evidence="8" id="KW-0539">Nucleus</keyword>
<evidence type="ECO:0000313" key="14">
    <source>
        <dbReference type="EMBL" id="PIA16979.1"/>
    </source>
</evidence>
<evidence type="ECO:0000256" key="6">
    <source>
        <dbReference type="ARBA" id="ARBA00022833"/>
    </source>
</evidence>
<evidence type="ECO:0000256" key="9">
    <source>
        <dbReference type="PIRSR" id="PIRSR037938-1"/>
    </source>
</evidence>
<dbReference type="OrthoDB" id="420264at2759"/>
<feature type="binding site" evidence="10">
    <location>
        <begin position="33"/>
        <end position="35"/>
    </location>
    <ligand>
        <name>NAD(+)</name>
        <dbReference type="ChEBI" id="CHEBI:57540"/>
    </ligand>
</feature>
<evidence type="ECO:0000256" key="4">
    <source>
        <dbReference type="ARBA" id="ARBA00022679"/>
    </source>
</evidence>
<protein>
    <recommendedName>
        <fullName evidence="3">protein acetyllysine N-acetyltransferase</fullName>
        <ecNumber evidence="3">2.3.1.286</ecNumber>
    </recommendedName>
</protein>
<accession>A0A2G5BD91</accession>
<feature type="non-terminal residue" evidence="14">
    <location>
        <position position="1"/>
    </location>
</feature>
<comment type="subcellular location">
    <subcellularLocation>
        <location evidence="1">Nucleus</location>
    </subcellularLocation>
</comment>
<feature type="binding site" evidence="10">
    <location>
        <begin position="23"/>
        <end position="27"/>
    </location>
    <ligand>
        <name>NAD(+)</name>
        <dbReference type="ChEBI" id="CHEBI:57540"/>
    </ligand>
</feature>
<proteinExistence type="inferred from homology"/>
<evidence type="ECO:0000313" key="15">
    <source>
        <dbReference type="Proteomes" id="UP000242474"/>
    </source>
</evidence>
<organism evidence="14 15">
    <name type="scientific">Coemansia reversa (strain ATCC 12441 / NRRL 1564)</name>
    <dbReference type="NCBI Taxonomy" id="763665"/>
    <lineage>
        <taxon>Eukaryota</taxon>
        <taxon>Fungi</taxon>
        <taxon>Fungi incertae sedis</taxon>
        <taxon>Zoopagomycota</taxon>
        <taxon>Kickxellomycotina</taxon>
        <taxon>Kickxellomycetes</taxon>
        <taxon>Kickxellales</taxon>
        <taxon>Kickxellaceae</taxon>
        <taxon>Coemansia</taxon>
    </lineage>
</organism>
<dbReference type="PIRSF" id="PIRSF037938">
    <property type="entry name" value="SIR2_euk"/>
    <property type="match status" value="1"/>
</dbReference>
<dbReference type="PROSITE" id="PS50305">
    <property type="entry name" value="SIRTUIN"/>
    <property type="match status" value="1"/>
</dbReference>
<dbReference type="GO" id="GO:0017136">
    <property type="term" value="F:histone deacetylase activity, NAD-dependent"/>
    <property type="evidence" value="ECO:0007669"/>
    <property type="project" value="InterPro"/>
</dbReference>
<dbReference type="FunFam" id="3.30.1600.10:FF:000013">
    <property type="entry name" value="NAD-dependent protein deacetylase sirtuin-1"/>
    <property type="match status" value="1"/>
</dbReference>
<dbReference type="Proteomes" id="UP000242474">
    <property type="component" value="Unassembled WGS sequence"/>
</dbReference>
<dbReference type="AlphaFoldDB" id="A0A2G5BD91"/>
<reference evidence="14 15" key="1">
    <citation type="journal article" date="2015" name="Genome Biol. Evol.">
        <title>Phylogenomic analyses indicate that early fungi evolved digesting cell walls of algal ancestors of land plants.</title>
        <authorList>
            <person name="Chang Y."/>
            <person name="Wang S."/>
            <person name="Sekimoto S."/>
            <person name="Aerts A.L."/>
            <person name="Choi C."/>
            <person name="Clum A."/>
            <person name="LaButti K.M."/>
            <person name="Lindquist E.A."/>
            <person name="Yee Ngan C."/>
            <person name="Ohm R.A."/>
            <person name="Salamov A.A."/>
            <person name="Grigoriev I.V."/>
            <person name="Spatafora J.W."/>
            <person name="Berbee M.L."/>
        </authorList>
    </citation>
    <scope>NUCLEOTIDE SEQUENCE [LARGE SCALE GENOMIC DNA]</scope>
    <source>
        <strain evidence="14 15">NRRL 1564</strain>
    </source>
</reference>
<keyword evidence="6 11" id="KW-0862">Zinc</keyword>
<feature type="non-terminal residue" evidence="14">
    <location>
        <position position="279"/>
    </location>
</feature>
<dbReference type="GO" id="GO:0005634">
    <property type="term" value="C:nucleus"/>
    <property type="evidence" value="ECO:0007669"/>
    <property type="project" value="UniProtKB-SubCell"/>
</dbReference>
<dbReference type="Gene3D" id="3.40.50.1220">
    <property type="entry name" value="TPP-binding domain"/>
    <property type="match status" value="1"/>
</dbReference>
<dbReference type="STRING" id="763665.A0A2G5BD91"/>
<dbReference type="CDD" id="cd01408">
    <property type="entry name" value="SIRT1"/>
    <property type="match status" value="1"/>
</dbReference>
<name>A0A2G5BD91_COERN</name>
<evidence type="ECO:0000256" key="1">
    <source>
        <dbReference type="ARBA" id="ARBA00004123"/>
    </source>
</evidence>
<dbReference type="GO" id="GO:0046872">
    <property type="term" value="F:metal ion binding"/>
    <property type="evidence" value="ECO:0007669"/>
    <property type="project" value="UniProtKB-KW"/>
</dbReference>
<feature type="binding site" evidence="11 12">
    <location>
        <position position="138"/>
    </location>
    <ligand>
        <name>Zn(2+)</name>
        <dbReference type="ChEBI" id="CHEBI:29105"/>
    </ligand>
</feature>
<dbReference type="Gene3D" id="3.30.1600.10">
    <property type="entry name" value="SIR2/SIRT2 'Small Domain"/>
    <property type="match status" value="1"/>
</dbReference>
<keyword evidence="15" id="KW-1185">Reference proteome</keyword>
<dbReference type="EMBL" id="KZ303496">
    <property type="protein sequence ID" value="PIA16979.1"/>
    <property type="molecule type" value="Genomic_DNA"/>
</dbReference>
<dbReference type="InterPro" id="IPR029035">
    <property type="entry name" value="DHS-like_NAD/FAD-binding_dom"/>
</dbReference>
<comment type="cofactor">
    <cofactor evidence="11">
        <name>Zn(2+)</name>
        <dbReference type="ChEBI" id="CHEBI:29105"/>
    </cofactor>
    <text evidence="11">Binds 1 zinc ion per subunit.</text>
</comment>
<keyword evidence="4" id="KW-0808">Transferase</keyword>